<sequence length="198" mass="23061">MKWTKRNITHLKKLYNEGLKAQEIADRMSRSVSSVRVRINLLQKTGELDYRHSGKRKGLDPAVKKAIKDIYKDYPGKSLHEKRDDYYKKLWKQSKQGKEATTTVIIHDTNGLTDTQKRIEKECDDIKEFLIRKNKAYGDSALAPIRIFSEADVQEQIKVRIDDKLNRLVQGKNTLETDEDVIKDLIGYLVLLLIQMKE</sequence>
<dbReference type="InterPro" id="IPR009057">
    <property type="entry name" value="Homeodomain-like_sf"/>
</dbReference>
<accession>A0A382SB59</accession>
<gene>
    <name evidence="1" type="ORF">METZ01_LOCUS359998</name>
</gene>
<dbReference type="AlphaFoldDB" id="A0A382SB59"/>
<dbReference type="EMBL" id="UINC01127787">
    <property type="protein sequence ID" value="SVD07144.1"/>
    <property type="molecule type" value="Genomic_DNA"/>
</dbReference>
<reference evidence="1" key="1">
    <citation type="submission" date="2018-05" db="EMBL/GenBank/DDBJ databases">
        <authorList>
            <person name="Lanie J.A."/>
            <person name="Ng W.-L."/>
            <person name="Kazmierczak K.M."/>
            <person name="Andrzejewski T.M."/>
            <person name="Davidsen T.M."/>
            <person name="Wayne K.J."/>
            <person name="Tettelin H."/>
            <person name="Glass J.I."/>
            <person name="Rusch D."/>
            <person name="Podicherti R."/>
            <person name="Tsui H.-C.T."/>
            <person name="Winkler M.E."/>
        </authorList>
    </citation>
    <scope>NUCLEOTIDE SEQUENCE</scope>
</reference>
<proteinExistence type="predicted"/>
<dbReference type="SUPFAM" id="SSF46689">
    <property type="entry name" value="Homeodomain-like"/>
    <property type="match status" value="1"/>
</dbReference>
<protein>
    <submittedName>
        <fullName evidence="1">Uncharacterized protein</fullName>
    </submittedName>
</protein>
<evidence type="ECO:0000313" key="1">
    <source>
        <dbReference type="EMBL" id="SVD07144.1"/>
    </source>
</evidence>
<name>A0A382SB59_9ZZZZ</name>
<organism evidence="1">
    <name type="scientific">marine metagenome</name>
    <dbReference type="NCBI Taxonomy" id="408172"/>
    <lineage>
        <taxon>unclassified sequences</taxon>
        <taxon>metagenomes</taxon>
        <taxon>ecological metagenomes</taxon>
    </lineage>
</organism>